<sequence length="129" mass="14243">MNDLLAKTVAEELSLKCLSRFCSAHACSLPQACDVLAVEIARRFLQGSLQFDQGDVALNHLLAVMTQTEFWTLLENSYPPLAFAIYRAFDAGEYHHPGDAPTLDPVEQYTRPMLLAVFNALPEGIGDSE</sequence>
<evidence type="ECO:0000313" key="2">
    <source>
        <dbReference type="Proteomes" id="UP000604481"/>
    </source>
</evidence>
<reference evidence="1 2" key="1">
    <citation type="submission" date="2020-10" db="EMBL/GenBank/DDBJ databases">
        <title>The genome sequence of Chitinilyticum litopenaei 4Y14.</title>
        <authorList>
            <person name="Liu Y."/>
        </authorList>
    </citation>
    <scope>NUCLEOTIDE SEQUENCE [LARGE SCALE GENOMIC DNA]</scope>
    <source>
        <strain evidence="1 2">4Y14</strain>
    </source>
</reference>
<accession>A0A8J7FUG2</accession>
<dbReference type="EMBL" id="JADFUA010000013">
    <property type="protein sequence ID" value="MBE9610806.1"/>
    <property type="molecule type" value="Genomic_DNA"/>
</dbReference>
<proteinExistence type="predicted"/>
<dbReference type="AlphaFoldDB" id="A0A8J7FUG2"/>
<gene>
    <name evidence="1" type="ORF">INR99_15810</name>
</gene>
<dbReference type="RefSeq" id="WP_194117353.1">
    <property type="nucleotide sequence ID" value="NZ_JADFUA010000013.1"/>
</dbReference>
<protein>
    <submittedName>
        <fullName evidence="1">Uncharacterized protein</fullName>
    </submittedName>
</protein>
<keyword evidence="2" id="KW-1185">Reference proteome</keyword>
<evidence type="ECO:0000313" key="1">
    <source>
        <dbReference type="EMBL" id="MBE9610806.1"/>
    </source>
</evidence>
<organism evidence="1 2">
    <name type="scientific">Chitinilyticum piscinae</name>
    <dbReference type="NCBI Taxonomy" id="2866724"/>
    <lineage>
        <taxon>Bacteria</taxon>
        <taxon>Pseudomonadati</taxon>
        <taxon>Pseudomonadota</taxon>
        <taxon>Betaproteobacteria</taxon>
        <taxon>Neisseriales</taxon>
        <taxon>Chitinibacteraceae</taxon>
        <taxon>Chitinilyticum</taxon>
    </lineage>
</organism>
<name>A0A8J7FUG2_9NEIS</name>
<comment type="caution">
    <text evidence="1">The sequence shown here is derived from an EMBL/GenBank/DDBJ whole genome shotgun (WGS) entry which is preliminary data.</text>
</comment>
<dbReference type="Proteomes" id="UP000604481">
    <property type="component" value="Unassembled WGS sequence"/>
</dbReference>